<organism evidence="6 7">
    <name type="scientific">Kineococcus gynurae</name>
    <dbReference type="NCBI Taxonomy" id="452979"/>
    <lineage>
        <taxon>Bacteria</taxon>
        <taxon>Bacillati</taxon>
        <taxon>Actinomycetota</taxon>
        <taxon>Actinomycetes</taxon>
        <taxon>Kineosporiales</taxon>
        <taxon>Kineosporiaceae</taxon>
        <taxon>Kineococcus</taxon>
    </lineage>
</organism>
<evidence type="ECO:0000259" key="5">
    <source>
        <dbReference type="PROSITE" id="PS50893"/>
    </source>
</evidence>
<feature type="domain" description="ABC transporter" evidence="5">
    <location>
        <begin position="9"/>
        <end position="244"/>
    </location>
</feature>
<proteinExistence type="predicted"/>
<dbReference type="InterPro" id="IPR003439">
    <property type="entry name" value="ABC_transporter-like_ATP-bd"/>
</dbReference>
<dbReference type="EMBL" id="JBHMDM010000007">
    <property type="protein sequence ID" value="MFB9378403.1"/>
    <property type="molecule type" value="Genomic_DNA"/>
</dbReference>
<evidence type="ECO:0000256" key="1">
    <source>
        <dbReference type="ARBA" id="ARBA00022448"/>
    </source>
</evidence>
<evidence type="ECO:0000256" key="4">
    <source>
        <dbReference type="ARBA" id="ARBA00022840"/>
    </source>
</evidence>
<keyword evidence="4 6" id="KW-0067">ATP-binding</keyword>
<dbReference type="InterPro" id="IPR017871">
    <property type="entry name" value="ABC_transporter-like_CS"/>
</dbReference>
<dbReference type="InterPro" id="IPR050107">
    <property type="entry name" value="ABC_carbohydrate_import_ATPase"/>
</dbReference>
<dbReference type="InterPro" id="IPR027417">
    <property type="entry name" value="P-loop_NTPase"/>
</dbReference>
<reference evidence="6 7" key="1">
    <citation type="submission" date="2024-09" db="EMBL/GenBank/DDBJ databases">
        <authorList>
            <person name="Sun Q."/>
            <person name="Mori K."/>
        </authorList>
    </citation>
    <scope>NUCLEOTIDE SEQUENCE [LARGE SCALE GENOMIC DNA]</scope>
    <source>
        <strain evidence="6 7">TISTR 1856</strain>
    </source>
</reference>
<name>A0ABV5LWE0_9ACTN</name>
<dbReference type="SUPFAM" id="SSF52540">
    <property type="entry name" value="P-loop containing nucleoside triphosphate hydrolases"/>
    <property type="match status" value="2"/>
</dbReference>
<keyword evidence="2" id="KW-0677">Repeat</keyword>
<dbReference type="InterPro" id="IPR003593">
    <property type="entry name" value="AAA+_ATPase"/>
</dbReference>
<evidence type="ECO:0000256" key="2">
    <source>
        <dbReference type="ARBA" id="ARBA00022737"/>
    </source>
</evidence>
<sequence length="497" mass="52847">MSTTHERGLSVRGVSKRFGATQALHSIDLDVRPGEVVALLGENGAGKSTLSNIIAGVFGSDTGRMTWDGQEYAPAAPRDALDAGIALIHQEMRLLPDLSISENVFVGRQLMKGGRLDRKEMDRRTAEVLHRLGLDISPRRLVGSLRVAAQQQVEIAKALTLNARLLILDEPTAALGAEETEHLFAQVDALRAQGVSFVYVSHRLEEIARICDRVVVLRDGQGVASHDTAQVPVRRLVEDMVGRSIESVFPDLTPPTSEVALQVDGLTAADGSFRDISLTVNRGEILGIAGIVGAGRTELVRAIAGADPVARGTVTVDGRTLRPGDTRSAIAAGLVLVPEDRKAQGVVLDMSIADNVALANLDSVSDGAGFIAPARVARIAREACRTMTVKGRVDQPARTLSGGNQQKVVIAKWLERKPRVVILDEPTRGIDVGARAAIYDVIVGLAAQGIAVVVVSSELEEVLGLSHRVMVLARGTDRGVLDRTEATDVAVMHLAAV</sequence>
<dbReference type="SMART" id="SM00382">
    <property type="entry name" value="AAA"/>
    <property type="match status" value="2"/>
</dbReference>
<keyword evidence="7" id="KW-1185">Reference proteome</keyword>
<dbReference type="Proteomes" id="UP001589748">
    <property type="component" value="Unassembled WGS sequence"/>
</dbReference>
<protein>
    <submittedName>
        <fullName evidence="6">Sugar ABC transporter ATP-binding protein</fullName>
    </submittedName>
</protein>
<dbReference type="PROSITE" id="PS50893">
    <property type="entry name" value="ABC_TRANSPORTER_2"/>
    <property type="match status" value="2"/>
</dbReference>
<feature type="domain" description="ABC transporter" evidence="5">
    <location>
        <begin position="254"/>
        <end position="493"/>
    </location>
</feature>
<comment type="caution">
    <text evidence="6">The sequence shown here is derived from an EMBL/GenBank/DDBJ whole genome shotgun (WGS) entry which is preliminary data.</text>
</comment>
<evidence type="ECO:0000256" key="3">
    <source>
        <dbReference type="ARBA" id="ARBA00022741"/>
    </source>
</evidence>
<dbReference type="Pfam" id="PF00005">
    <property type="entry name" value="ABC_tran"/>
    <property type="match status" value="2"/>
</dbReference>
<dbReference type="GO" id="GO:0005524">
    <property type="term" value="F:ATP binding"/>
    <property type="evidence" value="ECO:0007669"/>
    <property type="project" value="UniProtKB-KW"/>
</dbReference>
<gene>
    <name evidence="6" type="ORF">ACFFVI_15650</name>
</gene>
<dbReference type="CDD" id="cd03215">
    <property type="entry name" value="ABC_Carb_Monos_II"/>
    <property type="match status" value="1"/>
</dbReference>
<dbReference type="PROSITE" id="PS00211">
    <property type="entry name" value="ABC_TRANSPORTER_1"/>
    <property type="match status" value="1"/>
</dbReference>
<dbReference type="RefSeq" id="WP_380136990.1">
    <property type="nucleotide sequence ID" value="NZ_JBHLUI010000008.1"/>
</dbReference>
<dbReference type="CDD" id="cd03216">
    <property type="entry name" value="ABC_Carb_Monos_I"/>
    <property type="match status" value="1"/>
</dbReference>
<keyword evidence="1" id="KW-0813">Transport</keyword>
<evidence type="ECO:0000313" key="6">
    <source>
        <dbReference type="EMBL" id="MFB9378403.1"/>
    </source>
</evidence>
<accession>A0ABV5LWE0</accession>
<evidence type="ECO:0000313" key="7">
    <source>
        <dbReference type="Proteomes" id="UP001589748"/>
    </source>
</evidence>
<keyword evidence="3" id="KW-0547">Nucleotide-binding</keyword>
<dbReference type="PANTHER" id="PTHR43790:SF9">
    <property type="entry name" value="GALACTOFURANOSE TRANSPORTER ATP-BINDING PROTEIN YTFR"/>
    <property type="match status" value="1"/>
</dbReference>
<dbReference type="Gene3D" id="3.40.50.300">
    <property type="entry name" value="P-loop containing nucleotide triphosphate hydrolases"/>
    <property type="match status" value="2"/>
</dbReference>
<dbReference type="PANTHER" id="PTHR43790">
    <property type="entry name" value="CARBOHYDRATE TRANSPORT ATP-BINDING PROTEIN MG119-RELATED"/>
    <property type="match status" value="1"/>
</dbReference>